<dbReference type="EMBL" id="LN863629">
    <property type="protein sequence ID" value="CRZ26328.1"/>
    <property type="molecule type" value="Genomic_DNA"/>
</dbReference>
<accession>A0A1I9GE09</accession>
<name>A0A1I9GE09_BRUMA</name>
<protein>
    <submittedName>
        <fullName evidence="1">Bm12441</fullName>
    </submittedName>
</protein>
<gene>
    <name evidence="1" type="primary">Bm12441</name>
    <name evidence="1" type="ORF">BM_Bm12441</name>
</gene>
<evidence type="ECO:0000313" key="1">
    <source>
        <dbReference type="EMBL" id="CRZ26328.1"/>
    </source>
</evidence>
<reference evidence="1" key="2">
    <citation type="submission" date="2012-12" db="EMBL/GenBank/DDBJ databases">
        <authorList>
            <consortium name="WormBase Consortium"/>
            <person name="Ghedin E."/>
            <person name="Paulini M."/>
        </authorList>
    </citation>
    <scope>NUCLEOTIDE SEQUENCE</scope>
    <source>
        <strain evidence="1">FR3</strain>
    </source>
</reference>
<sequence length="83" mass="9075">MCAEWAVLEEGAHLPYAFAYNKASGATIVQRGSVARINAADVDRLRMRVDGAAAVVAADAAALLRRWLLQVLHRVWYCKSSAM</sequence>
<organism evidence="1">
    <name type="scientific">Brugia malayi</name>
    <name type="common">Filarial nematode worm</name>
    <dbReference type="NCBI Taxonomy" id="6279"/>
    <lineage>
        <taxon>Eukaryota</taxon>
        <taxon>Metazoa</taxon>
        <taxon>Ecdysozoa</taxon>
        <taxon>Nematoda</taxon>
        <taxon>Chromadorea</taxon>
        <taxon>Rhabditida</taxon>
        <taxon>Spirurina</taxon>
        <taxon>Spiruromorpha</taxon>
        <taxon>Filarioidea</taxon>
        <taxon>Onchocercidae</taxon>
        <taxon>Brugia</taxon>
    </lineage>
</organism>
<reference evidence="1" key="1">
    <citation type="journal article" date="2007" name="Science">
        <title>Draft genome of the filarial nematode parasite Brugia malayi.</title>
        <authorList>
            <person name="Ghedin E."/>
            <person name="Wang S."/>
            <person name="Spiro D."/>
            <person name="Caler E."/>
            <person name="Zhao Q."/>
            <person name="Crabtree J."/>
            <person name="Allen J.E."/>
            <person name="Delcher A.L."/>
            <person name="Guiliano D.B."/>
            <person name="Miranda-Saavedra D."/>
            <person name="Angiuoli S.V."/>
            <person name="Creasy T."/>
            <person name="Amedeo P."/>
            <person name="Haas B."/>
            <person name="El-Sayed N.M."/>
            <person name="Wortman J.R."/>
            <person name="Feldblyum T."/>
            <person name="Tallon L."/>
            <person name="Schatz M."/>
            <person name="Shumway M."/>
            <person name="Koo H."/>
            <person name="Salzberg S.L."/>
            <person name="Schobel S."/>
            <person name="Pertea M."/>
            <person name="Pop M."/>
            <person name="White O."/>
            <person name="Barton G.J."/>
            <person name="Carlow C.K."/>
            <person name="Crawford M.J."/>
            <person name="Daub J."/>
            <person name="Dimmic M.W."/>
            <person name="Estes C.F."/>
            <person name="Foster J.M."/>
            <person name="Ganatra M."/>
            <person name="Gregory W.F."/>
            <person name="Johnson N.M."/>
            <person name="Jin J."/>
            <person name="Komuniecki R."/>
            <person name="Korf I."/>
            <person name="Kumar S."/>
            <person name="Laney S."/>
            <person name="Li B.W."/>
            <person name="Li W."/>
            <person name="Lindblom T.H."/>
            <person name="Lustigman S."/>
            <person name="Ma D."/>
            <person name="Maina C.V."/>
            <person name="Martin D.M."/>
            <person name="McCarter J.P."/>
            <person name="McReynolds L."/>
            <person name="Mitreva M."/>
            <person name="Nutman T.B."/>
            <person name="Parkinson J."/>
            <person name="Peregrin-Alvarez J.M."/>
            <person name="Poole C."/>
            <person name="Ren Q."/>
            <person name="Saunders L."/>
            <person name="Sluder A.E."/>
            <person name="Smith K."/>
            <person name="Stanke M."/>
            <person name="Unnasch T.R."/>
            <person name="Ware J."/>
            <person name="Wei A.D."/>
            <person name="Weil G."/>
            <person name="Williams D.J."/>
            <person name="Zhang Y."/>
            <person name="Williams S.A."/>
            <person name="Fraser-Liggett C."/>
            <person name="Slatko B."/>
            <person name="Blaxter M.L."/>
            <person name="Scott A.L."/>
        </authorList>
    </citation>
    <scope>NUCLEOTIDE SEQUENCE</scope>
    <source>
        <strain evidence="1">FR3</strain>
    </source>
</reference>
<proteinExistence type="predicted"/>
<dbReference type="AlphaFoldDB" id="A0A1I9GE09"/>